<dbReference type="EMBL" id="GBXM01050377">
    <property type="protein sequence ID" value="JAH58200.1"/>
    <property type="molecule type" value="Transcribed_RNA"/>
</dbReference>
<evidence type="ECO:0000256" key="1">
    <source>
        <dbReference type="SAM" id="MobiDB-lite"/>
    </source>
</evidence>
<organism evidence="2">
    <name type="scientific">Anguilla anguilla</name>
    <name type="common">European freshwater eel</name>
    <name type="synonym">Muraena anguilla</name>
    <dbReference type="NCBI Taxonomy" id="7936"/>
    <lineage>
        <taxon>Eukaryota</taxon>
        <taxon>Metazoa</taxon>
        <taxon>Chordata</taxon>
        <taxon>Craniata</taxon>
        <taxon>Vertebrata</taxon>
        <taxon>Euteleostomi</taxon>
        <taxon>Actinopterygii</taxon>
        <taxon>Neopterygii</taxon>
        <taxon>Teleostei</taxon>
        <taxon>Anguilliformes</taxon>
        <taxon>Anguillidae</taxon>
        <taxon>Anguilla</taxon>
    </lineage>
</organism>
<reference evidence="2" key="2">
    <citation type="journal article" date="2015" name="Fish Shellfish Immunol.">
        <title>Early steps in the European eel (Anguilla anguilla)-Vibrio vulnificus interaction in the gills: Role of the RtxA13 toxin.</title>
        <authorList>
            <person name="Callol A."/>
            <person name="Pajuelo D."/>
            <person name="Ebbesson L."/>
            <person name="Teles M."/>
            <person name="MacKenzie S."/>
            <person name="Amaro C."/>
        </authorList>
    </citation>
    <scope>NUCLEOTIDE SEQUENCE</scope>
</reference>
<sequence length="29" mass="3168">MDRSSHLDAQFISPQIDPAVPSEERSASP</sequence>
<dbReference type="EMBL" id="GBXM01054294">
    <property type="protein sequence ID" value="JAH54283.1"/>
    <property type="molecule type" value="Transcribed_RNA"/>
</dbReference>
<reference evidence="2" key="1">
    <citation type="submission" date="2014-11" db="EMBL/GenBank/DDBJ databases">
        <authorList>
            <person name="Amaro Gonzalez C."/>
        </authorList>
    </citation>
    <scope>NUCLEOTIDE SEQUENCE</scope>
</reference>
<name>A0A0E9TNJ0_ANGAN</name>
<dbReference type="AlphaFoldDB" id="A0A0E9TNJ0"/>
<proteinExistence type="predicted"/>
<accession>A0A0E9TNJ0</accession>
<feature type="region of interest" description="Disordered" evidence="1">
    <location>
        <begin position="1"/>
        <end position="29"/>
    </location>
</feature>
<protein>
    <submittedName>
        <fullName evidence="2">Uncharacterized protein</fullName>
    </submittedName>
</protein>
<evidence type="ECO:0000313" key="2">
    <source>
        <dbReference type="EMBL" id="JAH54283.1"/>
    </source>
</evidence>